<dbReference type="GO" id="GO:0006355">
    <property type="term" value="P:regulation of DNA-templated transcription"/>
    <property type="evidence" value="ECO:0007669"/>
    <property type="project" value="InterPro"/>
</dbReference>
<feature type="domain" description="KRAB" evidence="1">
    <location>
        <begin position="1"/>
        <end position="62"/>
    </location>
</feature>
<sequence length="78" mass="9050">MLSEVFPIRFPIGKLTSFRNSILVFLFSKKQVSVSKPDLIMFLEQEKQLWDVKREEAVAFHPGSFSIAVRALQKSPYF</sequence>
<dbReference type="InterPro" id="IPR001909">
    <property type="entry name" value="KRAB"/>
</dbReference>
<evidence type="ECO:0000259" key="1">
    <source>
        <dbReference type="PROSITE" id="PS50805"/>
    </source>
</evidence>
<dbReference type="Proteomes" id="UP000291022">
    <property type="component" value="Unassembled WGS sequence"/>
</dbReference>
<name>A0A452RBS2_URSAM</name>
<proteinExistence type="predicted"/>
<reference evidence="2" key="3">
    <citation type="submission" date="2025-09" db="UniProtKB">
        <authorList>
            <consortium name="Ensembl"/>
        </authorList>
    </citation>
    <scope>IDENTIFICATION</scope>
</reference>
<dbReference type="AlphaFoldDB" id="A0A452RBS2"/>
<protein>
    <recommendedName>
        <fullName evidence="1">KRAB domain-containing protein</fullName>
    </recommendedName>
</protein>
<organism evidence="2 3">
    <name type="scientific">Ursus americanus</name>
    <name type="common">American black bear</name>
    <name type="synonym">Euarctos americanus</name>
    <dbReference type="NCBI Taxonomy" id="9643"/>
    <lineage>
        <taxon>Eukaryota</taxon>
        <taxon>Metazoa</taxon>
        <taxon>Chordata</taxon>
        <taxon>Craniata</taxon>
        <taxon>Vertebrata</taxon>
        <taxon>Euteleostomi</taxon>
        <taxon>Mammalia</taxon>
        <taxon>Eutheria</taxon>
        <taxon>Laurasiatheria</taxon>
        <taxon>Carnivora</taxon>
        <taxon>Caniformia</taxon>
        <taxon>Ursidae</taxon>
        <taxon>Ursus</taxon>
    </lineage>
</organism>
<evidence type="ECO:0000313" key="3">
    <source>
        <dbReference type="Proteomes" id="UP000291022"/>
    </source>
</evidence>
<dbReference type="Ensembl" id="ENSUAMT00000018075.1">
    <property type="protein sequence ID" value="ENSUAMP00000016134.1"/>
    <property type="gene ID" value="ENSUAMG00000012857.1"/>
</dbReference>
<keyword evidence="3" id="KW-1185">Reference proteome</keyword>
<accession>A0A452RBS2</accession>
<evidence type="ECO:0000313" key="2">
    <source>
        <dbReference type="Ensembl" id="ENSUAMP00000016134.1"/>
    </source>
</evidence>
<reference evidence="3" key="1">
    <citation type="submission" date="2016-06" db="EMBL/GenBank/DDBJ databases">
        <title>De novo assembly and RNA-Seq shows season-dependent expression and editing in black bear kidneys.</title>
        <authorList>
            <person name="Korstanje R."/>
            <person name="Srivastava A."/>
            <person name="Sarsani V.K."/>
            <person name="Sheehan S.M."/>
            <person name="Seger R.L."/>
            <person name="Barter M.E."/>
            <person name="Lindqvist C."/>
            <person name="Brody L.C."/>
            <person name="Mullikin J.C."/>
        </authorList>
    </citation>
    <scope>NUCLEOTIDE SEQUENCE [LARGE SCALE GENOMIC DNA]</scope>
</reference>
<dbReference type="OMA" id="FPIRFPI"/>
<reference evidence="2" key="2">
    <citation type="submission" date="2025-08" db="UniProtKB">
        <authorList>
            <consortium name="Ensembl"/>
        </authorList>
    </citation>
    <scope>IDENTIFICATION</scope>
</reference>
<dbReference type="PROSITE" id="PS50805">
    <property type="entry name" value="KRAB"/>
    <property type="match status" value="1"/>
</dbReference>
<dbReference type="GeneTree" id="ENSGT01150000290694"/>